<keyword evidence="1" id="KW-0175">Coiled coil</keyword>
<name>A0A401IL74_APHSA</name>
<organism evidence="4 5">
    <name type="scientific">Aphanothece sacrum FPU1</name>
    <dbReference type="NCBI Taxonomy" id="1920663"/>
    <lineage>
        <taxon>Bacteria</taxon>
        <taxon>Bacillati</taxon>
        <taxon>Cyanobacteriota</taxon>
        <taxon>Cyanophyceae</taxon>
        <taxon>Oscillatoriophycideae</taxon>
        <taxon>Chroococcales</taxon>
        <taxon>Aphanothecaceae</taxon>
        <taxon>Aphanothece</taxon>
    </lineage>
</organism>
<keyword evidence="4" id="KW-0378">Hydrolase</keyword>
<dbReference type="PANTHER" id="PTHR34385">
    <property type="entry name" value="D-ALANYL-D-ALANINE CARBOXYPEPTIDASE"/>
    <property type="match status" value="1"/>
</dbReference>
<keyword evidence="4" id="KW-0645">Protease</keyword>
<dbReference type="InterPro" id="IPR003709">
    <property type="entry name" value="VanY-like_core_dom"/>
</dbReference>
<dbReference type="GO" id="GO:0006508">
    <property type="term" value="P:proteolysis"/>
    <property type="evidence" value="ECO:0007669"/>
    <property type="project" value="InterPro"/>
</dbReference>
<feature type="region of interest" description="Disordered" evidence="2">
    <location>
        <begin position="61"/>
        <end position="96"/>
    </location>
</feature>
<evidence type="ECO:0000313" key="4">
    <source>
        <dbReference type="EMBL" id="GBF81996.1"/>
    </source>
</evidence>
<proteinExistence type="predicted"/>
<accession>A0A401IL74</accession>
<feature type="coiled-coil region" evidence="1">
    <location>
        <begin position="24"/>
        <end position="58"/>
    </location>
</feature>
<feature type="domain" description="D-alanyl-D-alanine carboxypeptidase-like core" evidence="3">
    <location>
        <begin position="208"/>
        <end position="336"/>
    </location>
</feature>
<dbReference type="Proteomes" id="UP000287247">
    <property type="component" value="Unassembled WGS sequence"/>
</dbReference>
<evidence type="ECO:0000256" key="2">
    <source>
        <dbReference type="SAM" id="MobiDB-lite"/>
    </source>
</evidence>
<evidence type="ECO:0000259" key="3">
    <source>
        <dbReference type="Pfam" id="PF02557"/>
    </source>
</evidence>
<dbReference type="InterPro" id="IPR052179">
    <property type="entry name" value="DD-CPase-like"/>
</dbReference>
<sequence length="353" mass="39310">MGILSVLTVGGVISAQLWQQQERQKEESRFLAEQQKQLQKIQEENARLAKELTKKQEQNQFNIPIPPQPPSPPNPPSSSTNATIVGKPGVKNIRRGPGLEHGVRHIAYRVWLFYRSNPPVPATGTTYTPFPSPPQTIASSPIVSNPPLTSPNSSLQTARTPPKLLSVHASPIPKPPQLTQTDGTPIHFLYAENSQNLVEIGTYYDRKESLNQEAAEAFKQIKLAAQKEGVAIIPISGFRSVADQKKLFERQIQRRGSKQAASRLSAPPGFSEHHTGYTLDVADGKSPDTVLKFAFDSTAAYHWLKDHAIEYGFELSFPKNNPQGVSYEPWHWRFVGSPTAKEIFREARTMVNH</sequence>
<feature type="compositionally biased region" description="Pro residues" evidence="2">
    <location>
        <begin position="64"/>
        <end position="76"/>
    </location>
</feature>
<dbReference type="InterPro" id="IPR009045">
    <property type="entry name" value="Zn_M74/Hedgehog-like"/>
</dbReference>
<dbReference type="Pfam" id="PF02557">
    <property type="entry name" value="VanY"/>
    <property type="match status" value="1"/>
</dbReference>
<dbReference type="EMBL" id="BDQK01000014">
    <property type="protein sequence ID" value="GBF81996.1"/>
    <property type="molecule type" value="Genomic_DNA"/>
</dbReference>
<gene>
    <name evidence="4" type="ORF">AsFPU1_3419</name>
</gene>
<dbReference type="Gene3D" id="3.30.1380.10">
    <property type="match status" value="1"/>
</dbReference>
<dbReference type="GO" id="GO:0004180">
    <property type="term" value="F:carboxypeptidase activity"/>
    <property type="evidence" value="ECO:0007669"/>
    <property type="project" value="UniProtKB-KW"/>
</dbReference>
<dbReference type="SUPFAM" id="SSF55166">
    <property type="entry name" value="Hedgehog/DD-peptidase"/>
    <property type="match status" value="1"/>
</dbReference>
<dbReference type="CDD" id="cd14852">
    <property type="entry name" value="LD-carboxypeptidase"/>
    <property type="match status" value="1"/>
</dbReference>
<keyword evidence="4" id="KW-0121">Carboxypeptidase</keyword>
<dbReference type="AlphaFoldDB" id="A0A401IL74"/>
<protein>
    <submittedName>
        <fullName evidence="4">D-alanyl-D-alanine carboxypeptidase</fullName>
    </submittedName>
</protein>
<dbReference type="PANTHER" id="PTHR34385:SF1">
    <property type="entry name" value="PEPTIDOGLYCAN L-ALANYL-D-GLUTAMATE ENDOPEPTIDASE CWLK"/>
    <property type="match status" value="1"/>
</dbReference>
<reference evidence="5" key="1">
    <citation type="submission" date="2017-05" db="EMBL/GenBank/DDBJ databases">
        <title>Physiological properties and genetic analysis related to exopolysaccharide production of fresh-water unicellular cyanobacterium Aphanothece sacrum, Suizenji Nori, that has been cultured as a food source in Japan.</title>
        <authorList>
            <person name="Kanesaki Y."/>
            <person name="Yoshikawa S."/>
            <person name="Ohki K."/>
        </authorList>
    </citation>
    <scope>NUCLEOTIDE SEQUENCE [LARGE SCALE GENOMIC DNA]</scope>
    <source>
        <strain evidence="5">FPU1</strain>
    </source>
</reference>
<keyword evidence="5" id="KW-1185">Reference proteome</keyword>
<dbReference type="InterPro" id="IPR058193">
    <property type="entry name" value="VanY/YodJ_core_dom"/>
</dbReference>
<comment type="caution">
    <text evidence="4">The sequence shown here is derived from an EMBL/GenBank/DDBJ whole genome shotgun (WGS) entry which is preliminary data.</text>
</comment>
<evidence type="ECO:0000256" key="1">
    <source>
        <dbReference type="SAM" id="Coils"/>
    </source>
</evidence>
<dbReference type="OrthoDB" id="9792074at2"/>
<dbReference type="RefSeq" id="WP_124971577.1">
    <property type="nucleotide sequence ID" value="NZ_BDQK01000014.1"/>
</dbReference>
<evidence type="ECO:0000313" key="5">
    <source>
        <dbReference type="Proteomes" id="UP000287247"/>
    </source>
</evidence>